<protein>
    <recommendedName>
        <fullName evidence="1">Integrase p58-like C-terminal domain-containing protein</fullName>
    </recommendedName>
</protein>
<dbReference type="Pfam" id="PF22938">
    <property type="entry name" value="Integrase_p58_C"/>
    <property type="match status" value="1"/>
</dbReference>
<organism evidence="2 3">
    <name type="scientific">Cordylochernes scorpioides</name>
    <dbReference type="NCBI Taxonomy" id="51811"/>
    <lineage>
        <taxon>Eukaryota</taxon>
        <taxon>Metazoa</taxon>
        <taxon>Ecdysozoa</taxon>
        <taxon>Arthropoda</taxon>
        <taxon>Chelicerata</taxon>
        <taxon>Arachnida</taxon>
        <taxon>Pseudoscorpiones</taxon>
        <taxon>Cheliferoidea</taxon>
        <taxon>Chernetidae</taxon>
        <taxon>Cordylochernes</taxon>
    </lineage>
</organism>
<dbReference type="EMBL" id="CP092864">
    <property type="protein sequence ID" value="UYV62893.1"/>
    <property type="molecule type" value="Genomic_DNA"/>
</dbReference>
<gene>
    <name evidence="2" type="ORF">LAZ67_2002284</name>
</gene>
<sequence length="216" mass="24539">MDYNIGDLVWIFIPIRKVGLSEKLMKRYFGPYRVTRKLSDVTFEVEPVDQPTRRRKTRDLVHVLRMKPYHDPEDQADLFKNAEDSFPGVSCVEKLKTFSVSVFGDLLAYLCNPDPLLINAYRTDSPLGISWTSESLTVLGCTITTRNTVASQASHLMGLLERAIARWSPFVCGLSLVGRAHAANRLVLGSILHHLWEDIDIRRQRSPSPDKIDVKT</sequence>
<evidence type="ECO:0000313" key="3">
    <source>
        <dbReference type="Proteomes" id="UP001235939"/>
    </source>
</evidence>
<name>A0ABY6K4V4_9ARAC</name>
<keyword evidence="3" id="KW-1185">Reference proteome</keyword>
<feature type="domain" description="Integrase p58-like C-terminal" evidence="1">
    <location>
        <begin position="30"/>
        <end position="68"/>
    </location>
</feature>
<evidence type="ECO:0000259" key="1">
    <source>
        <dbReference type="Pfam" id="PF22938"/>
    </source>
</evidence>
<dbReference type="InterPro" id="IPR054465">
    <property type="entry name" value="Integrase_p58-like_C"/>
</dbReference>
<dbReference type="Proteomes" id="UP001235939">
    <property type="component" value="Chromosome 02"/>
</dbReference>
<reference evidence="2 3" key="1">
    <citation type="submission" date="2022-01" db="EMBL/GenBank/DDBJ databases">
        <title>A chromosomal length assembly of Cordylochernes scorpioides.</title>
        <authorList>
            <person name="Zeh D."/>
            <person name="Zeh J."/>
        </authorList>
    </citation>
    <scope>NUCLEOTIDE SEQUENCE [LARGE SCALE GENOMIC DNA]</scope>
    <source>
        <strain evidence="2">IN4F17</strain>
        <tissue evidence="2">Whole Body</tissue>
    </source>
</reference>
<accession>A0ABY6K4V4</accession>
<evidence type="ECO:0000313" key="2">
    <source>
        <dbReference type="EMBL" id="UYV62893.1"/>
    </source>
</evidence>
<proteinExistence type="predicted"/>